<dbReference type="Pfam" id="PF05521">
    <property type="entry name" value="Phage_HCP"/>
    <property type="match status" value="1"/>
</dbReference>
<accession>A0A0F9W615</accession>
<dbReference type="NCBIfam" id="TIGR01563">
    <property type="entry name" value="gp16_SPP1"/>
    <property type="match status" value="1"/>
</dbReference>
<comment type="caution">
    <text evidence="1">The sequence shown here is derived from an EMBL/GenBank/DDBJ whole genome shotgun (WGS) entry which is preliminary data.</text>
</comment>
<dbReference type="InterPro" id="IPR038666">
    <property type="entry name" value="SSP1_head-tail_sf"/>
</dbReference>
<evidence type="ECO:0008006" key="2">
    <source>
        <dbReference type="Google" id="ProtNLM"/>
    </source>
</evidence>
<sequence>MQAGKLRHLVDIQTNTTVRDTTGQPVASWGDTSTDQRAFIRPLRGNELMIARQVTPQVTHEITMRNPTLTHDQRLQEAGGSRTFNILSIINVNERDHEKRILCVEEPS</sequence>
<dbReference type="Gene3D" id="2.40.10.270">
    <property type="entry name" value="Bacteriophage SPP1 head-tail adaptor protein"/>
    <property type="match status" value="1"/>
</dbReference>
<reference evidence="1" key="1">
    <citation type="journal article" date="2015" name="Nature">
        <title>Complex archaea that bridge the gap between prokaryotes and eukaryotes.</title>
        <authorList>
            <person name="Spang A."/>
            <person name="Saw J.H."/>
            <person name="Jorgensen S.L."/>
            <person name="Zaremba-Niedzwiedzka K."/>
            <person name="Martijn J."/>
            <person name="Lind A.E."/>
            <person name="van Eijk R."/>
            <person name="Schleper C."/>
            <person name="Guy L."/>
            <person name="Ettema T.J."/>
        </authorList>
    </citation>
    <scope>NUCLEOTIDE SEQUENCE</scope>
</reference>
<dbReference type="InterPro" id="IPR008767">
    <property type="entry name" value="Phage_SPP1_head-tail_adaptor"/>
</dbReference>
<proteinExistence type="predicted"/>
<dbReference type="AlphaFoldDB" id="A0A0F9W615"/>
<protein>
    <recommendedName>
        <fullName evidence="2">Phage head-tail adaptor</fullName>
    </recommendedName>
</protein>
<gene>
    <name evidence="1" type="ORF">LCGC14_0323450</name>
</gene>
<evidence type="ECO:0000313" key="1">
    <source>
        <dbReference type="EMBL" id="KKN81126.1"/>
    </source>
</evidence>
<name>A0A0F9W615_9ZZZZ</name>
<organism evidence="1">
    <name type="scientific">marine sediment metagenome</name>
    <dbReference type="NCBI Taxonomy" id="412755"/>
    <lineage>
        <taxon>unclassified sequences</taxon>
        <taxon>metagenomes</taxon>
        <taxon>ecological metagenomes</taxon>
    </lineage>
</organism>
<dbReference type="EMBL" id="LAZR01000220">
    <property type="protein sequence ID" value="KKN81126.1"/>
    <property type="molecule type" value="Genomic_DNA"/>
</dbReference>